<protein>
    <recommendedName>
        <fullName evidence="3">Glycerophosphotransferase</fullName>
    </recommendedName>
</protein>
<organism evidence="1 2">
    <name type="scientific">Sphingobium jiangsuense</name>
    <dbReference type="NCBI Taxonomy" id="870476"/>
    <lineage>
        <taxon>Bacteria</taxon>
        <taxon>Pseudomonadati</taxon>
        <taxon>Pseudomonadota</taxon>
        <taxon>Alphaproteobacteria</taxon>
        <taxon>Sphingomonadales</taxon>
        <taxon>Sphingomonadaceae</taxon>
        <taxon>Sphingobium</taxon>
    </lineage>
</organism>
<evidence type="ECO:0008006" key="3">
    <source>
        <dbReference type="Google" id="ProtNLM"/>
    </source>
</evidence>
<dbReference type="AlphaFoldDB" id="A0A7W6BKJ6"/>
<evidence type="ECO:0000313" key="2">
    <source>
        <dbReference type="Proteomes" id="UP000571950"/>
    </source>
</evidence>
<evidence type="ECO:0000313" key="1">
    <source>
        <dbReference type="EMBL" id="MBB3927619.1"/>
    </source>
</evidence>
<comment type="caution">
    <text evidence="1">The sequence shown here is derived from an EMBL/GenBank/DDBJ whole genome shotgun (WGS) entry which is preliminary data.</text>
</comment>
<dbReference type="SUPFAM" id="SSF53756">
    <property type="entry name" value="UDP-Glycosyltransferase/glycogen phosphorylase"/>
    <property type="match status" value="1"/>
</dbReference>
<dbReference type="RefSeq" id="WP_188073086.1">
    <property type="nucleotide sequence ID" value="NZ_BSPS01000002.1"/>
</dbReference>
<dbReference type="Proteomes" id="UP000571950">
    <property type="component" value="Unassembled WGS sequence"/>
</dbReference>
<name>A0A7W6BKJ6_9SPHN</name>
<sequence length="378" mass="43050">MRIAFLFIAEAYQAYHLAGVALELRRKPGVEVDIYYNDPAMPRHVERICAAFGEPPLNAIRLKRDWKARLIQMPRLLGLAKKQVLAANLEELMGYDMVVSSERVGGNLAQLAGDRLRWAKLVYIPHGPVGRQVASEAKAGLFDLLLLPGQGDLERYGALGCLHEGGYRVTGYSKLETVEMLGRSMPPLFSEQRPIVLYNSHKIRNLSSWRPWIEPLLAQFARQDMFNLIVAPHIKMFHRRSESVKDRWRARSTPSILIDPGSDRCLDNSYTQIADIYLGDVSSQVTEFLRYPRPCVFLNPNKVEWRGDPHFRFWTLGEVVEDIDDLMPALRRAQELHPHYMKAQKAFIGSSLLQPPGGAIRYTADSLLEYLEKGRVDP</sequence>
<dbReference type="InterPro" id="IPR043148">
    <property type="entry name" value="TagF_C"/>
</dbReference>
<reference evidence="1 2" key="1">
    <citation type="submission" date="2020-08" db="EMBL/GenBank/DDBJ databases">
        <title>Genomic Encyclopedia of Type Strains, Phase IV (KMG-IV): sequencing the most valuable type-strain genomes for metagenomic binning, comparative biology and taxonomic classification.</title>
        <authorList>
            <person name="Goeker M."/>
        </authorList>
    </citation>
    <scope>NUCLEOTIDE SEQUENCE [LARGE SCALE GENOMIC DNA]</scope>
    <source>
        <strain evidence="1 2">DSM 26189</strain>
    </source>
</reference>
<proteinExistence type="predicted"/>
<accession>A0A7W6BKJ6</accession>
<dbReference type="EMBL" id="JACIDT010000013">
    <property type="protein sequence ID" value="MBB3927619.1"/>
    <property type="molecule type" value="Genomic_DNA"/>
</dbReference>
<dbReference type="Gene3D" id="3.40.50.12580">
    <property type="match status" value="1"/>
</dbReference>
<keyword evidence="2" id="KW-1185">Reference proteome</keyword>
<gene>
    <name evidence="1" type="ORF">GGR43_003351</name>
</gene>